<accession>A0A5N6KBM5</accession>
<feature type="domain" description="Ras-GEF" evidence="4">
    <location>
        <begin position="733"/>
        <end position="962"/>
    </location>
</feature>
<dbReference type="Proteomes" id="UP000326757">
    <property type="component" value="Unassembled WGS sequence"/>
</dbReference>
<feature type="compositionally biased region" description="Polar residues" evidence="3">
    <location>
        <begin position="537"/>
        <end position="553"/>
    </location>
</feature>
<evidence type="ECO:0000313" key="7">
    <source>
        <dbReference type="Proteomes" id="UP000326757"/>
    </source>
</evidence>
<evidence type="ECO:0000313" key="6">
    <source>
        <dbReference type="EMBL" id="KAB8300849.1"/>
    </source>
</evidence>
<dbReference type="PROSITE" id="PS50212">
    <property type="entry name" value="RASGEF_NTER"/>
    <property type="match status" value="1"/>
</dbReference>
<feature type="compositionally biased region" description="Polar residues" evidence="3">
    <location>
        <begin position="437"/>
        <end position="459"/>
    </location>
</feature>
<dbReference type="SMART" id="SM00147">
    <property type="entry name" value="RasGEF"/>
    <property type="match status" value="1"/>
</dbReference>
<dbReference type="CDD" id="cd06224">
    <property type="entry name" value="REM"/>
    <property type="match status" value="1"/>
</dbReference>
<feature type="compositionally biased region" description="Low complexity" evidence="3">
    <location>
        <begin position="171"/>
        <end position="186"/>
    </location>
</feature>
<feature type="compositionally biased region" description="Polar residues" evidence="3">
    <location>
        <begin position="469"/>
        <end position="485"/>
    </location>
</feature>
<dbReference type="EMBL" id="VIGI01000004">
    <property type="protein sequence ID" value="KAB8300849.1"/>
    <property type="molecule type" value="Genomic_DNA"/>
</dbReference>
<dbReference type="GO" id="GO:0005085">
    <property type="term" value="F:guanyl-nucleotide exchange factor activity"/>
    <property type="evidence" value="ECO:0007669"/>
    <property type="project" value="UniProtKB-KW"/>
</dbReference>
<feature type="compositionally biased region" description="Polar residues" evidence="3">
    <location>
        <begin position="151"/>
        <end position="160"/>
    </location>
</feature>
<dbReference type="GO" id="GO:0005886">
    <property type="term" value="C:plasma membrane"/>
    <property type="evidence" value="ECO:0007669"/>
    <property type="project" value="TreeGrafter"/>
</dbReference>
<dbReference type="CDD" id="cd00155">
    <property type="entry name" value="RasGEF"/>
    <property type="match status" value="1"/>
</dbReference>
<dbReference type="SMART" id="SM00229">
    <property type="entry name" value="RasGEFN"/>
    <property type="match status" value="1"/>
</dbReference>
<dbReference type="InterPro" id="IPR023578">
    <property type="entry name" value="Ras_GEF_dom_sf"/>
</dbReference>
<keyword evidence="7" id="KW-1185">Reference proteome</keyword>
<dbReference type="AlphaFoldDB" id="A0A5N6KBM5"/>
<gene>
    <name evidence="6" type="ORF">EYC80_002777</name>
</gene>
<organism evidence="6 7">
    <name type="scientific">Monilinia laxa</name>
    <name type="common">Brown rot fungus</name>
    <name type="synonym">Sclerotinia laxa</name>
    <dbReference type="NCBI Taxonomy" id="61186"/>
    <lineage>
        <taxon>Eukaryota</taxon>
        <taxon>Fungi</taxon>
        <taxon>Dikarya</taxon>
        <taxon>Ascomycota</taxon>
        <taxon>Pezizomycotina</taxon>
        <taxon>Leotiomycetes</taxon>
        <taxon>Helotiales</taxon>
        <taxon>Sclerotiniaceae</taxon>
        <taxon>Monilinia</taxon>
    </lineage>
</organism>
<dbReference type="InterPro" id="IPR000651">
    <property type="entry name" value="Ras-like_Gua-exchang_fac_N"/>
</dbReference>
<feature type="compositionally biased region" description="Polar residues" evidence="3">
    <location>
        <begin position="194"/>
        <end position="204"/>
    </location>
</feature>
<evidence type="ECO:0000256" key="1">
    <source>
        <dbReference type="ARBA" id="ARBA00022658"/>
    </source>
</evidence>
<dbReference type="InterPro" id="IPR001895">
    <property type="entry name" value="RASGEF_cat_dom"/>
</dbReference>
<proteinExistence type="predicted"/>
<dbReference type="GO" id="GO:0007265">
    <property type="term" value="P:Ras protein signal transduction"/>
    <property type="evidence" value="ECO:0007669"/>
    <property type="project" value="TreeGrafter"/>
</dbReference>
<evidence type="ECO:0000259" key="5">
    <source>
        <dbReference type="PROSITE" id="PS50212"/>
    </source>
</evidence>
<feature type="region of interest" description="Disordered" evidence="3">
    <location>
        <begin position="400"/>
        <end position="555"/>
    </location>
</feature>
<comment type="caution">
    <text evidence="6">The sequence shown here is derived from an EMBL/GenBank/DDBJ whole genome shotgun (WGS) entry which is preliminary data.</text>
</comment>
<protein>
    <recommendedName>
        <fullName evidence="8">Ras-GEF domain-containing protein</fullName>
    </recommendedName>
</protein>
<dbReference type="InterPro" id="IPR036964">
    <property type="entry name" value="RASGEF_cat_dom_sf"/>
</dbReference>
<reference evidence="6 7" key="1">
    <citation type="submission" date="2019-06" db="EMBL/GenBank/DDBJ databases">
        <title>Genome Sequence of the Brown Rot Fungal Pathogen Monilinia laxa.</title>
        <authorList>
            <person name="De Miccolis Angelini R.M."/>
            <person name="Landi L."/>
            <person name="Abate D."/>
            <person name="Pollastro S."/>
            <person name="Romanazzi G."/>
            <person name="Faretra F."/>
        </authorList>
    </citation>
    <scope>NUCLEOTIDE SEQUENCE [LARGE SCALE GENOMIC DNA]</scope>
    <source>
        <strain evidence="6 7">Mlax316</strain>
    </source>
</reference>
<keyword evidence="1 2" id="KW-0344">Guanine-nucleotide releasing factor</keyword>
<feature type="region of interest" description="Disordered" evidence="3">
    <location>
        <begin position="141"/>
        <end position="204"/>
    </location>
</feature>
<evidence type="ECO:0008006" key="8">
    <source>
        <dbReference type="Google" id="ProtNLM"/>
    </source>
</evidence>
<evidence type="ECO:0000259" key="4">
    <source>
        <dbReference type="PROSITE" id="PS50009"/>
    </source>
</evidence>
<dbReference type="OrthoDB" id="546434at2759"/>
<dbReference type="Gene3D" id="1.20.870.10">
    <property type="entry name" value="Son of sevenless (SoS) protein Chain: S domain 1"/>
    <property type="match status" value="1"/>
</dbReference>
<dbReference type="Gene3D" id="1.10.840.10">
    <property type="entry name" value="Ras guanine-nucleotide exchange factors catalytic domain"/>
    <property type="match status" value="1"/>
</dbReference>
<sequence>MGSFSPETKVQPNLDCVLTVRQPYEPDALRNLLKALLNFWDLLRSGLTTDSEIFGNQHFMRGIIAGVRYLLEQSDCLTPKHLQEFGISPDGLGAENVNDVIDEMILKAFKIVVRGMRFLDSLDEDTKSRQSLPKLMATVAEESNVPPTPPADSTSFSGTPHTDPACDTASHRSSTRSSASGPSSSLRSEDHNKQQSYKRVSTAHSAVTSRPLSISSTLAKRASVSHRVSLIAPVPSEQFHNLVSEKLTSSHDTLLSYLGSFIGRLHLQSQSAQDLLATVRQSVTAGQGLLIVVEAVCAHDSQSAEVLDNARNVMYDKINTLALAARDIISISGIDEEDVVMAQQNGGLLMAATGCVKAAGELVAKTKFVIERIGDFEYEQAEGLGISVASMSVVPEQITTTQDHENVDDVPGQLSSRPPPPPLIIPNVYEKPLPDVPTSSSPATETNQMSNRLSNNSVLPSLPKMGSPLMNQEDYSPSDRASTSDGEFPSFRSGSIAVSSTGTASTHLRDSEMSMVSQTSTSTRATTPDITSHKPRNQPSLSSITMSEAQSTFADDPDDLESRMLEKTFAHELLHNKEGQITGGSLSALVERLTTHDSTPDSMFVSTFYLTFRSFASPVELATALVDRFEYVGESPHIAGPVRLRVYNVFKGWLESHWRNTTDYDALSIIESFANDKLKAALPAAGKRLLHLSFGQYVPSDVPVPSVVVNKSQVAILKNWKMGGSNPTIIEFDPIELARQLTIKEMNIFSSITPDELLGAAWTKARKGGPSAVNVIAMSTLSTDLSNLVADTILQFDDVKKRACVIKHWIKIAHECLKLNNYDTLMAIICSLNSSTISRLKKTWDLVSQKRKDLLKSLQDIVEPEKNYAVLRRRLHDHVPPCLPFVGTYLTDLTFVDAGNPPVKQLADGTSVINFDKHTRTAKIIGELQRFQIPYRLAEVPELQEWIQAQIVRVKSASENEK</sequence>
<feature type="compositionally biased region" description="Polar residues" evidence="3">
    <location>
        <begin position="514"/>
        <end position="530"/>
    </location>
</feature>
<dbReference type="PROSITE" id="PS50009">
    <property type="entry name" value="RASGEF_CAT"/>
    <property type="match status" value="1"/>
</dbReference>
<dbReference type="InterPro" id="IPR008937">
    <property type="entry name" value="Ras-like_GEF"/>
</dbReference>
<evidence type="ECO:0000256" key="3">
    <source>
        <dbReference type="SAM" id="MobiDB-lite"/>
    </source>
</evidence>
<feature type="compositionally biased region" description="Polar residues" evidence="3">
    <location>
        <begin position="492"/>
        <end position="506"/>
    </location>
</feature>
<dbReference type="PANTHER" id="PTHR23113:SF354">
    <property type="entry name" value="BUD SITE SELECTION PROTEIN 5"/>
    <property type="match status" value="1"/>
</dbReference>
<name>A0A5N6KBM5_MONLA</name>
<dbReference type="Pfam" id="PF00617">
    <property type="entry name" value="RasGEF"/>
    <property type="match status" value="1"/>
</dbReference>
<dbReference type="Pfam" id="PF00618">
    <property type="entry name" value="RasGEF_N"/>
    <property type="match status" value="1"/>
</dbReference>
<dbReference type="PANTHER" id="PTHR23113">
    <property type="entry name" value="GUANINE NUCLEOTIDE EXCHANGE FACTOR"/>
    <property type="match status" value="1"/>
</dbReference>
<evidence type="ECO:0000256" key="2">
    <source>
        <dbReference type="PROSITE-ProRule" id="PRU00168"/>
    </source>
</evidence>
<dbReference type="SUPFAM" id="SSF48366">
    <property type="entry name" value="Ras GEF"/>
    <property type="match status" value="1"/>
</dbReference>
<feature type="domain" description="N-terminal Ras-GEF" evidence="5">
    <location>
        <begin position="577"/>
        <end position="697"/>
    </location>
</feature>